<dbReference type="Proteomes" id="UP000054408">
    <property type="component" value="Unassembled WGS sequence"/>
</dbReference>
<evidence type="ECO:0000313" key="4">
    <source>
        <dbReference type="Proteomes" id="UP000054408"/>
    </source>
</evidence>
<organism evidence="3 4">
    <name type="scientific">Thecamonas trahens ATCC 50062</name>
    <dbReference type="NCBI Taxonomy" id="461836"/>
    <lineage>
        <taxon>Eukaryota</taxon>
        <taxon>Apusozoa</taxon>
        <taxon>Apusomonadida</taxon>
        <taxon>Apusomonadidae</taxon>
        <taxon>Thecamonas</taxon>
    </lineage>
</organism>
<dbReference type="STRING" id="461836.A0A0L0DD83"/>
<dbReference type="Pfam" id="PF02383">
    <property type="entry name" value="Syja_N"/>
    <property type="match status" value="1"/>
</dbReference>
<dbReference type="RefSeq" id="XP_013757009.1">
    <property type="nucleotide sequence ID" value="XM_013901555.1"/>
</dbReference>
<feature type="compositionally biased region" description="Low complexity" evidence="1">
    <location>
        <begin position="863"/>
        <end position="875"/>
    </location>
</feature>
<keyword evidence="4" id="KW-1185">Reference proteome</keyword>
<evidence type="ECO:0000256" key="1">
    <source>
        <dbReference type="SAM" id="MobiDB-lite"/>
    </source>
</evidence>
<dbReference type="OrthoDB" id="405996at2759"/>
<feature type="domain" description="SAC" evidence="2">
    <location>
        <begin position="158"/>
        <end position="550"/>
    </location>
</feature>
<evidence type="ECO:0000313" key="3">
    <source>
        <dbReference type="EMBL" id="KNC50170.1"/>
    </source>
</evidence>
<dbReference type="EMBL" id="GL349460">
    <property type="protein sequence ID" value="KNC50170.1"/>
    <property type="molecule type" value="Genomic_DNA"/>
</dbReference>
<protein>
    <submittedName>
        <fullName evidence="3">SAC domain-containing protein 9</fullName>
    </submittedName>
</protein>
<name>A0A0L0DD83_THETB</name>
<dbReference type="PROSITE" id="PS50275">
    <property type="entry name" value="SAC"/>
    <property type="match status" value="1"/>
</dbReference>
<reference evidence="3 4" key="1">
    <citation type="submission" date="2010-05" db="EMBL/GenBank/DDBJ databases">
        <title>The Genome Sequence of Thecamonas trahens ATCC 50062.</title>
        <authorList>
            <consortium name="The Broad Institute Genome Sequencing Platform"/>
            <person name="Russ C."/>
            <person name="Cuomo C."/>
            <person name="Shea T."/>
            <person name="Young S.K."/>
            <person name="Zeng Q."/>
            <person name="Koehrsen M."/>
            <person name="Haas B."/>
            <person name="Borodovsky M."/>
            <person name="Guigo R."/>
            <person name="Alvarado L."/>
            <person name="Berlin A."/>
            <person name="Bochicchio J."/>
            <person name="Borenstein D."/>
            <person name="Chapman S."/>
            <person name="Chen Z."/>
            <person name="Freedman E."/>
            <person name="Gellesch M."/>
            <person name="Goldberg J."/>
            <person name="Griggs A."/>
            <person name="Gujja S."/>
            <person name="Heilman E."/>
            <person name="Heiman D."/>
            <person name="Hepburn T."/>
            <person name="Howarth C."/>
            <person name="Jen D."/>
            <person name="Larson L."/>
            <person name="Mehta T."/>
            <person name="Park D."/>
            <person name="Pearson M."/>
            <person name="Roberts A."/>
            <person name="Saif S."/>
            <person name="Shenoy N."/>
            <person name="Sisk P."/>
            <person name="Stolte C."/>
            <person name="Sykes S."/>
            <person name="Thomson T."/>
            <person name="Walk T."/>
            <person name="White J."/>
            <person name="Yandava C."/>
            <person name="Burger G."/>
            <person name="Gray M.W."/>
            <person name="Holland P.W.H."/>
            <person name="King N."/>
            <person name="Lang F.B.F."/>
            <person name="Roger A.J."/>
            <person name="Ruiz-Trillo I."/>
            <person name="Lander E."/>
            <person name="Nusbaum C."/>
        </authorList>
    </citation>
    <scope>NUCLEOTIDE SEQUENCE [LARGE SCALE GENOMIC DNA]</scope>
    <source>
        <strain evidence="3 4">ATCC 50062</strain>
    </source>
</reference>
<accession>A0A0L0DD83</accession>
<feature type="compositionally biased region" description="Basic residues" evidence="1">
    <location>
        <begin position="816"/>
        <end position="825"/>
    </location>
</feature>
<dbReference type="InterPro" id="IPR057555">
    <property type="entry name" value="SAC9_GBDL_1st"/>
</dbReference>
<dbReference type="Pfam" id="PF24789">
    <property type="entry name" value="SAC9_GBDL_2nd"/>
    <property type="match status" value="1"/>
</dbReference>
<dbReference type="Pfam" id="PF24790">
    <property type="entry name" value="SAC9_GBDL_1st"/>
    <property type="match status" value="1"/>
</dbReference>
<dbReference type="GO" id="GO:0016791">
    <property type="term" value="F:phosphatase activity"/>
    <property type="evidence" value="ECO:0007669"/>
    <property type="project" value="InterPro"/>
</dbReference>
<dbReference type="CDD" id="cd00065">
    <property type="entry name" value="FYVE_like_SF"/>
    <property type="match status" value="1"/>
</dbReference>
<dbReference type="GeneID" id="25565498"/>
<dbReference type="OMA" id="VRCRIVW"/>
<dbReference type="eggNOG" id="KOG1888">
    <property type="taxonomic scope" value="Eukaryota"/>
</dbReference>
<feature type="compositionally biased region" description="Polar residues" evidence="1">
    <location>
        <begin position="843"/>
        <end position="852"/>
    </location>
</feature>
<sequence>MSAPGEPQHRQSSHHVVTATTGERFIVSSLASRKDTHVIAIDKHTGRLSFEGRRGVDTFTSSAEALAMLTGRGYELVESAQVDAVAIVGYIVLGSTGYLLVVTEATPSMLLFDNHTVYTIAASRWIEIPLEHPAPCSKAEAKAMAALMGYPLDSLHCFCESLDLTRPFPSVEPVDSPHPAFTYNSWLAEPFATLGLRGFCVSLIQGAAKSKTLVLRGEAAPQGRRVSLGLITKKSCLNPGTRYNARGLNDLGEPGNEMECELIMWWRADISEGEGEGGGKEKEGAEDGASGSTVAAPDFEFYSFCWRRGTVPVRFSNELKSSVAIGQAAMIIGDEPYKSVDKYFTRLLSRYGEVPISCINLLRVSPDSSETLLSEHFQTAVRSLRESMAMELSLINFDWHGIFKMLGPDETIGALWQQLSVPLGSMEVATGAIELVDNPRSPFSSFTYRLESEQGALLRWNCADSLDRTNVASFFASFQIVGEMLRRLGLGLAVPAQAAAALASDGRDNKWPLLRASLADLTSWMEPSVLAALAEMFVAHGDVCSTLYTNSPAAHSSMIRNYSPNVNAAPNNTLISIQRRFQNVVHDSQRHTLFTMWLGLDKARHFPSLVARAGQLPRAVWMSGPPASFLVKPLFSLTTGIGAASADDLLQHSDAVWECIEGSEVAELYIFLRRPCYVSELSVTLVQTAGTVAPVLVDVWAGEHVDSCRILYQALALPAVKSGTRLTFRIGAASVEERAGLLYDYKGAEPGVRAPERFVHVSFRAPPGHKPMSLGAVAVFGTSLESTDALAASAELASVGLASRVLELTRELGGSKSRRRRRRATKSPPPADADTDAAKASTGSPDAGTNSDAIEADADEPGASEAAEAAPGTGSAADVEQYRQAAAQLVASKTKMTLLAALQLDLLRLQLGLSPSQRDVALLALGLRLEFFDPNRFVNKVDVDLVKQLAKSSKYASVICSNSECTNMLSASGKSCGHCLRRFCQDCLDPERHVIVKHVTSVKEVVCMRCGSVLRDQLGVLAQVDELARAQALAHSEAARAHRSLLLTAARASTPNLAPYHEQGTLSSLAQYPAAALLASVPTAAESHPAEVLLFSPHPSLDGLAWRGPDGAKALDLMIVLSSAAMVHSVTIVADGAGYGGESGRPGIHVELAAGATIVDRAICGAFDVTELAPRASHRYELDAPTAPVRILTLTLSLADGEAVGNYLSAGRVVVEGLPVPTPVVSPSPLPYAPAPAPSPALCKILWTKTRNARRTLDFGVEPFTLSGVVLTVRHSDDGPASQVRQVRIVACGVDAKKRICSQIRVGIFVVPMAQVDTVLAFDFEKPVTKANIVTVELLASYGAGPAEPPKVSFY</sequence>
<feature type="region of interest" description="Disordered" evidence="1">
    <location>
        <begin position="812"/>
        <end position="875"/>
    </location>
</feature>
<dbReference type="InterPro" id="IPR057553">
    <property type="entry name" value="SAC9_GBDL_2nd"/>
</dbReference>
<dbReference type="InterPro" id="IPR002013">
    <property type="entry name" value="SAC_dom"/>
</dbReference>
<gene>
    <name evidence="3" type="ORF">AMSG_06309</name>
</gene>
<evidence type="ECO:0000259" key="2">
    <source>
        <dbReference type="PROSITE" id="PS50275"/>
    </source>
</evidence>
<dbReference type="PANTHER" id="PTHR46817:SF1">
    <property type="entry name" value="SAC DOMAIN-CONTAINING PROTEIN"/>
    <property type="match status" value="1"/>
</dbReference>
<proteinExistence type="predicted"/>
<dbReference type="PANTHER" id="PTHR46817">
    <property type="entry name" value="PHOSPHOINOSITIDE PHOSPHATASE SAC9-RELATED"/>
    <property type="match status" value="1"/>
</dbReference>